<name>A0A2P2KWS5_RHIMU</name>
<evidence type="ECO:0000256" key="1">
    <source>
        <dbReference type="SAM" id="MobiDB-lite"/>
    </source>
</evidence>
<protein>
    <submittedName>
        <fullName evidence="2">Uncharacterized protein</fullName>
    </submittedName>
</protein>
<dbReference type="AlphaFoldDB" id="A0A2P2KWS5"/>
<accession>A0A2P2KWS5</accession>
<proteinExistence type="predicted"/>
<reference evidence="2" key="1">
    <citation type="submission" date="2018-02" db="EMBL/GenBank/DDBJ databases">
        <title>Rhizophora mucronata_Transcriptome.</title>
        <authorList>
            <person name="Meera S.P."/>
            <person name="Sreeshan A."/>
            <person name="Augustine A."/>
        </authorList>
    </citation>
    <scope>NUCLEOTIDE SEQUENCE</scope>
    <source>
        <tissue evidence="2">Leaf</tissue>
    </source>
</reference>
<sequence length="25" mass="2935">MRKHESVDSPESGSPEKPWNRRVII</sequence>
<dbReference type="EMBL" id="GGEC01029695">
    <property type="protein sequence ID" value="MBX10179.1"/>
    <property type="molecule type" value="Transcribed_RNA"/>
</dbReference>
<evidence type="ECO:0000313" key="2">
    <source>
        <dbReference type="EMBL" id="MBX10179.1"/>
    </source>
</evidence>
<feature type="region of interest" description="Disordered" evidence="1">
    <location>
        <begin position="1"/>
        <end position="25"/>
    </location>
</feature>
<organism evidence="2">
    <name type="scientific">Rhizophora mucronata</name>
    <name type="common">Asiatic mangrove</name>
    <dbReference type="NCBI Taxonomy" id="61149"/>
    <lineage>
        <taxon>Eukaryota</taxon>
        <taxon>Viridiplantae</taxon>
        <taxon>Streptophyta</taxon>
        <taxon>Embryophyta</taxon>
        <taxon>Tracheophyta</taxon>
        <taxon>Spermatophyta</taxon>
        <taxon>Magnoliopsida</taxon>
        <taxon>eudicotyledons</taxon>
        <taxon>Gunneridae</taxon>
        <taxon>Pentapetalae</taxon>
        <taxon>rosids</taxon>
        <taxon>fabids</taxon>
        <taxon>Malpighiales</taxon>
        <taxon>Rhizophoraceae</taxon>
        <taxon>Rhizophora</taxon>
    </lineage>
</organism>